<gene>
    <name evidence="4" type="ORF">CLV99_4021</name>
    <name evidence="5" type="ORF">CLV99_4024</name>
</gene>
<evidence type="ECO:0000313" key="6">
    <source>
        <dbReference type="Proteomes" id="UP000295292"/>
    </source>
</evidence>
<dbReference type="Pfam" id="PF16344">
    <property type="entry name" value="FecR_C"/>
    <property type="match status" value="1"/>
</dbReference>
<keyword evidence="1" id="KW-0812">Transmembrane</keyword>
<dbReference type="PANTHER" id="PTHR30273:SF2">
    <property type="entry name" value="PROTEIN FECR"/>
    <property type="match status" value="1"/>
</dbReference>
<keyword evidence="1" id="KW-1133">Transmembrane helix</keyword>
<evidence type="ECO:0000313" key="5">
    <source>
        <dbReference type="EMBL" id="TDQ75419.1"/>
    </source>
</evidence>
<feature type="transmembrane region" description="Helical" evidence="1">
    <location>
        <begin position="87"/>
        <end position="109"/>
    </location>
</feature>
<dbReference type="Pfam" id="PF04773">
    <property type="entry name" value="FecR"/>
    <property type="match status" value="1"/>
</dbReference>
<protein>
    <submittedName>
        <fullName evidence="4">FecR family protein</fullName>
    </submittedName>
</protein>
<dbReference type="InterPro" id="IPR032508">
    <property type="entry name" value="FecR_C"/>
</dbReference>
<dbReference type="OrthoDB" id="9771237at2"/>
<comment type="caution">
    <text evidence="4">The sequence shown here is derived from an EMBL/GenBank/DDBJ whole genome shotgun (WGS) entry which is preliminary data.</text>
</comment>
<dbReference type="InterPro" id="IPR006860">
    <property type="entry name" value="FecR"/>
</dbReference>
<evidence type="ECO:0000256" key="1">
    <source>
        <dbReference type="SAM" id="Phobius"/>
    </source>
</evidence>
<feature type="domain" description="Protein FecR C-terminal" evidence="3">
    <location>
        <begin position="304"/>
        <end position="371"/>
    </location>
</feature>
<dbReference type="InterPro" id="IPR012373">
    <property type="entry name" value="Ferrdict_sens_TM"/>
</dbReference>
<evidence type="ECO:0000259" key="3">
    <source>
        <dbReference type="Pfam" id="PF16344"/>
    </source>
</evidence>
<keyword evidence="1" id="KW-0472">Membrane</keyword>
<dbReference type="EMBL" id="SNYV01000017">
    <property type="protein sequence ID" value="TDQ75419.1"/>
    <property type="molecule type" value="Genomic_DNA"/>
</dbReference>
<dbReference type="AlphaFoldDB" id="A0A4R6W8P5"/>
<feature type="domain" description="FecR protein" evidence="2">
    <location>
        <begin position="168"/>
        <end position="260"/>
    </location>
</feature>
<dbReference type="Proteomes" id="UP000295292">
    <property type="component" value="Unassembled WGS sequence"/>
</dbReference>
<dbReference type="RefSeq" id="WP_133586175.1">
    <property type="nucleotide sequence ID" value="NZ_SNYV01000017.1"/>
</dbReference>
<dbReference type="Gene3D" id="3.55.50.30">
    <property type="match status" value="1"/>
</dbReference>
<dbReference type="EMBL" id="SNYV01000017">
    <property type="protein sequence ID" value="TDQ75416.1"/>
    <property type="molecule type" value="Genomic_DNA"/>
</dbReference>
<dbReference type="PANTHER" id="PTHR30273">
    <property type="entry name" value="PERIPLASMIC SIGNAL SENSOR AND SIGMA FACTOR ACTIVATOR FECR-RELATED"/>
    <property type="match status" value="1"/>
</dbReference>
<dbReference type="Gene3D" id="2.60.120.1440">
    <property type="match status" value="1"/>
</dbReference>
<proteinExistence type="predicted"/>
<sequence length="372" mass="41799">MIENDKIVLAELASLLAAGHILNDEQELLLSGLLIQYPEARTYLRNVIESGRIETPIDLLKLEIDKEWSVFQSRVVAQNVPVVKYNWIRWGTVAALLIAVSVIGVLWFAKSDKPAYIVEDTVYGQKNDILPTDAQARFEVDDKFVKQLGIEDVGKSPGTANTNNRRYRIITPIRSSYSLKLSDGTKVWLSPESKVEYLSAFSKTERRVKVKGEAFFEVAKDAAKPFIVEVDGLEIKALGTAFSIRNYTEDAPQVVLTEGRLQLNTQTAQAVLEAGYQAGIVNGTLKAEESTLLEDALAIKDGFFNFNNKDIKTILREINRWYGVKLQVDRTLDTKKYTGSIERNVTLAKVCSVLKDLTGYQYLIEEDRLIVK</sequence>
<accession>A0A4R6W8P5</accession>
<organism evidence="4 6">
    <name type="scientific">Sphingobacterium yanglingense</name>
    <dbReference type="NCBI Taxonomy" id="1437280"/>
    <lineage>
        <taxon>Bacteria</taxon>
        <taxon>Pseudomonadati</taxon>
        <taxon>Bacteroidota</taxon>
        <taxon>Sphingobacteriia</taxon>
        <taxon>Sphingobacteriales</taxon>
        <taxon>Sphingobacteriaceae</taxon>
        <taxon>Sphingobacterium</taxon>
    </lineage>
</organism>
<evidence type="ECO:0000313" key="4">
    <source>
        <dbReference type="EMBL" id="TDQ75416.1"/>
    </source>
</evidence>
<evidence type="ECO:0000259" key="2">
    <source>
        <dbReference type="Pfam" id="PF04773"/>
    </source>
</evidence>
<name>A0A4R6W8P5_9SPHI</name>
<keyword evidence="6" id="KW-1185">Reference proteome</keyword>
<reference evidence="4 6" key="1">
    <citation type="submission" date="2019-03" db="EMBL/GenBank/DDBJ databases">
        <title>Genomic Encyclopedia of Archaeal and Bacterial Type Strains, Phase II (KMG-II): from individual species to whole genera.</title>
        <authorList>
            <person name="Goeker M."/>
        </authorList>
    </citation>
    <scope>NUCLEOTIDE SEQUENCE [LARGE SCALE GENOMIC DNA]</scope>
    <source>
        <strain evidence="4 6">DSM 28353</strain>
    </source>
</reference>
<dbReference type="GO" id="GO:0016989">
    <property type="term" value="F:sigma factor antagonist activity"/>
    <property type="evidence" value="ECO:0007669"/>
    <property type="project" value="TreeGrafter"/>
</dbReference>